<dbReference type="FunFam" id="3.30.1490.20:FF:000020">
    <property type="entry name" value="Protein lysine acetyltransferase"/>
    <property type="match status" value="1"/>
</dbReference>
<evidence type="ECO:0000256" key="3">
    <source>
        <dbReference type="ARBA" id="ARBA00022840"/>
    </source>
</evidence>
<dbReference type="OrthoDB" id="9807426at2"/>
<sequence length="706" mass="76145">MDLTKLLKPKSVAVIGASEKEGFGGDVCRNILSYMEDRSHVYFIHPKRDQVFGVPCYKSVTDVPESVDLMVICTSQKTVIPLLREGAAKGCGGAVVFASGYGEVGTDQGRANEKELMETAKELGIAVMGPNCAGFVNYVDNVQAFAFISDKRDRKGSVGVVSQSGQLCLSLMDCPGMRFSYSISAGNGKIVQMEDYMDFLVEDENTKVVSIYIEGVKNADKFAAVLKKAADRRKPVVILKAGRSAKGGAIAASHTGSLSGSDASFDAVLKKFGAIRVDDLEELMAMSLMLSTLKQMPKQATFASMNLSGGETGICADVGSLNGIEYPDFTEETLASLKAQLPSYASPNNPLDMTASLSYDADLYAGALRTVMDDPNIGMVLIGYTLLLEIADPAIHYMYEGIEKVVKEKGENCKPIAMIPFAENTRNAEYQEKLFNMGVPVLPPTVYAFKILRRLADFISYTPENKSLSLAVGQKKSGETYALSEHDSKKELGAYGVPVPKEVIVTSAEEAAEFAKDTEEALVMKVESADILHKSDVGGVKLNIHGSCEAVRAYNDIMESVTSKRPDAKINGILTVPMLKSGVEMIIGVNNDPQFGPMVMVGMGGVFVELFKDVALYPAPISKAEALDMLRSLKSFKLLNGYRGGKKCDIDALCDTIVSIADFASANRDTLKELDINPLFVYPEGEGVGVADALVVKYGSREESRL</sequence>
<reference evidence="6" key="1">
    <citation type="submission" date="2017-04" db="EMBL/GenBank/DDBJ databases">
        <title>Complete Genome Sequences of Twelve Strains of a Stable Defined Moderately Diverse Mouse Microbiota 2 (sDMDMm2).</title>
        <authorList>
            <person name="Uchimura Y."/>
            <person name="Wyss M."/>
            <person name="Brugiroux S."/>
            <person name="Limenitakis J.P."/>
            <person name="Stecher B."/>
            <person name="McCoy K.D."/>
            <person name="Macpherson A.J."/>
        </authorList>
    </citation>
    <scope>NUCLEOTIDE SEQUENCE</scope>
    <source>
        <strain evidence="6">YL58</strain>
    </source>
</reference>
<dbReference type="Gene3D" id="3.30.470.20">
    <property type="entry name" value="ATP-grasp fold, B domain"/>
    <property type="match status" value="1"/>
</dbReference>
<dbReference type="GO" id="GO:0016874">
    <property type="term" value="F:ligase activity"/>
    <property type="evidence" value="ECO:0007669"/>
    <property type="project" value="UniProtKB-KW"/>
</dbReference>
<evidence type="ECO:0000313" key="6">
    <source>
        <dbReference type="EMBL" id="ANU76573.1"/>
    </source>
</evidence>
<organism evidence="6 7">
    <name type="scientific">Blautia pseudococcoides</name>
    <dbReference type="NCBI Taxonomy" id="1796616"/>
    <lineage>
        <taxon>Bacteria</taxon>
        <taxon>Bacillati</taxon>
        <taxon>Bacillota</taxon>
        <taxon>Clostridia</taxon>
        <taxon>Lachnospirales</taxon>
        <taxon>Lachnospiraceae</taxon>
        <taxon>Blautia</taxon>
    </lineage>
</organism>
<accession>A0A1C7ICK4</accession>
<evidence type="ECO:0000313" key="7">
    <source>
        <dbReference type="Proteomes" id="UP000092574"/>
    </source>
</evidence>
<keyword evidence="1" id="KW-0436">Ligase</keyword>
<feature type="domain" description="CoA-binding" evidence="5">
    <location>
        <begin position="6"/>
        <end position="101"/>
    </location>
</feature>
<evidence type="ECO:0000256" key="4">
    <source>
        <dbReference type="ARBA" id="ARBA00060888"/>
    </source>
</evidence>
<dbReference type="Gene3D" id="3.30.1490.20">
    <property type="entry name" value="ATP-grasp fold, A domain"/>
    <property type="match status" value="1"/>
</dbReference>
<dbReference type="InterPro" id="IPR003781">
    <property type="entry name" value="CoA-bd"/>
</dbReference>
<dbReference type="Pfam" id="PF13607">
    <property type="entry name" value="Succ_CoA_lig"/>
    <property type="match status" value="1"/>
</dbReference>
<dbReference type="InterPro" id="IPR036291">
    <property type="entry name" value="NAD(P)-bd_dom_sf"/>
</dbReference>
<dbReference type="InterPro" id="IPR032875">
    <property type="entry name" value="Succ_CoA_lig_flav_dom"/>
</dbReference>
<evidence type="ECO:0000259" key="5">
    <source>
        <dbReference type="SMART" id="SM00881"/>
    </source>
</evidence>
<dbReference type="Gene3D" id="3.40.50.720">
    <property type="entry name" value="NAD(P)-binding Rossmann-like Domain"/>
    <property type="match status" value="1"/>
</dbReference>
<gene>
    <name evidence="6" type="ORF">A4V09_12810</name>
</gene>
<dbReference type="SUPFAM" id="SSF51735">
    <property type="entry name" value="NAD(P)-binding Rossmann-fold domains"/>
    <property type="match status" value="1"/>
</dbReference>
<name>A0A1C7ICK4_9FIRM</name>
<dbReference type="STRING" id="1796616.A4V09_12810"/>
<keyword evidence="2" id="KW-0547">Nucleotide-binding</keyword>
<keyword evidence="3" id="KW-0067">ATP-binding</keyword>
<dbReference type="Proteomes" id="UP000092574">
    <property type="component" value="Chromosome"/>
</dbReference>
<protein>
    <submittedName>
        <fullName evidence="6">Acetyl-CoA synthetase</fullName>
    </submittedName>
</protein>
<dbReference type="InterPro" id="IPR051538">
    <property type="entry name" value="Acyl-CoA_Synth/Transferase"/>
</dbReference>
<dbReference type="Pfam" id="PF13380">
    <property type="entry name" value="CoA_binding_2"/>
    <property type="match status" value="1"/>
</dbReference>
<keyword evidence="7" id="KW-1185">Reference proteome</keyword>
<dbReference type="KEGG" id="byl:A4V09_12810"/>
<dbReference type="SUPFAM" id="SSF52210">
    <property type="entry name" value="Succinyl-CoA synthetase domains"/>
    <property type="match status" value="2"/>
</dbReference>
<dbReference type="RefSeq" id="WP_065542734.1">
    <property type="nucleotide sequence ID" value="NZ_CP015405.2"/>
</dbReference>
<comment type="similarity">
    <text evidence="4">In the N-terminal section; belongs to the acetate CoA ligase alpha subunit family.</text>
</comment>
<dbReference type="PANTHER" id="PTHR43334">
    <property type="entry name" value="ACETATE--COA LIGASE [ADP-FORMING]"/>
    <property type="match status" value="1"/>
</dbReference>
<dbReference type="PANTHER" id="PTHR43334:SF1">
    <property type="entry name" value="3-HYDROXYPROPIONATE--COA LIGASE [ADP-FORMING]"/>
    <property type="match status" value="1"/>
</dbReference>
<evidence type="ECO:0000256" key="2">
    <source>
        <dbReference type="ARBA" id="ARBA00022741"/>
    </source>
</evidence>
<evidence type="ECO:0000256" key="1">
    <source>
        <dbReference type="ARBA" id="ARBA00022598"/>
    </source>
</evidence>
<proteinExistence type="inferred from homology"/>
<dbReference type="Pfam" id="PF13549">
    <property type="entry name" value="ATP-grasp_5"/>
    <property type="match status" value="1"/>
</dbReference>
<dbReference type="AlphaFoldDB" id="A0A1C7ICK4"/>
<dbReference type="Gene3D" id="3.40.50.261">
    <property type="entry name" value="Succinyl-CoA synthetase domains"/>
    <property type="match status" value="2"/>
</dbReference>
<dbReference type="EMBL" id="CP015405">
    <property type="protein sequence ID" value="ANU76573.1"/>
    <property type="molecule type" value="Genomic_DNA"/>
</dbReference>
<dbReference type="SUPFAM" id="SSF56059">
    <property type="entry name" value="Glutathione synthetase ATP-binding domain-like"/>
    <property type="match status" value="1"/>
</dbReference>
<dbReference type="InterPro" id="IPR013815">
    <property type="entry name" value="ATP_grasp_subdomain_1"/>
</dbReference>
<dbReference type="InterPro" id="IPR016102">
    <property type="entry name" value="Succinyl-CoA_synth-like"/>
</dbReference>
<dbReference type="SMART" id="SM00881">
    <property type="entry name" value="CoA_binding"/>
    <property type="match status" value="1"/>
</dbReference>
<dbReference type="GO" id="GO:0005524">
    <property type="term" value="F:ATP binding"/>
    <property type="evidence" value="ECO:0007669"/>
    <property type="project" value="UniProtKB-KW"/>
</dbReference>